<name>A0A8B6BLK0_MYTGA</name>
<dbReference type="InterPro" id="IPR016186">
    <property type="entry name" value="C-type_lectin-like/link_sf"/>
</dbReference>
<sequence>MLTVAHAIVEDIRSVKFRIKGNTSIRQTENTTDVYSKSLISCADIRLSDPQCCMTSYSKETSTCRIDTSKSERCSNETEPQERWRFIQRNSYPKMTCTGCISFDNSLYLISEDQLDWTTVKEECEHLGGKLVELETSNENEFIKNEVRTRNTGVSGYWIGGYDFYSDNDMEW</sequence>
<dbReference type="CDD" id="cd00037">
    <property type="entry name" value="CLECT"/>
    <property type="match status" value="1"/>
</dbReference>
<comment type="caution">
    <text evidence="2">The sequence shown here is derived from an EMBL/GenBank/DDBJ whole genome shotgun (WGS) entry which is preliminary data.</text>
</comment>
<dbReference type="PROSITE" id="PS50041">
    <property type="entry name" value="C_TYPE_LECTIN_2"/>
    <property type="match status" value="1"/>
</dbReference>
<accession>A0A8B6BLK0</accession>
<dbReference type="OrthoDB" id="10059571at2759"/>
<dbReference type="Pfam" id="PF00059">
    <property type="entry name" value="Lectin_C"/>
    <property type="match status" value="1"/>
</dbReference>
<dbReference type="Proteomes" id="UP000596742">
    <property type="component" value="Unassembled WGS sequence"/>
</dbReference>
<dbReference type="Gene3D" id="3.10.100.10">
    <property type="entry name" value="Mannose-Binding Protein A, subunit A"/>
    <property type="match status" value="1"/>
</dbReference>
<evidence type="ECO:0000259" key="1">
    <source>
        <dbReference type="PROSITE" id="PS50041"/>
    </source>
</evidence>
<protein>
    <recommendedName>
        <fullName evidence="1">C-type lectin domain-containing protein</fullName>
    </recommendedName>
</protein>
<evidence type="ECO:0000313" key="2">
    <source>
        <dbReference type="EMBL" id="VDH92656.1"/>
    </source>
</evidence>
<dbReference type="InterPro" id="IPR016187">
    <property type="entry name" value="CTDL_fold"/>
</dbReference>
<feature type="domain" description="C-type lectin" evidence="1">
    <location>
        <begin position="103"/>
        <end position="172"/>
    </location>
</feature>
<keyword evidence="3" id="KW-1185">Reference proteome</keyword>
<dbReference type="InterPro" id="IPR001304">
    <property type="entry name" value="C-type_lectin-like"/>
</dbReference>
<dbReference type="AlphaFoldDB" id="A0A8B6BLK0"/>
<organism evidence="2 3">
    <name type="scientific">Mytilus galloprovincialis</name>
    <name type="common">Mediterranean mussel</name>
    <dbReference type="NCBI Taxonomy" id="29158"/>
    <lineage>
        <taxon>Eukaryota</taxon>
        <taxon>Metazoa</taxon>
        <taxon>Spiralia</taxon>
        <taxon>Lophotrochozoa</taxon>
        <taxon>Mollusca</taxon>
        <taxon>Bivalvia</taxon>
        <taxon>Autobranchia</taxon>
        <taxon>Pteriomorphia</taxon>
        <taxon>Mytilida</taxon>
        <taxon>Mytiloidea</taxon>
        <taxon>Mytilidae</taxon>
        <taxon>Mytilinae</taxon>
        <taxon>Mytilus</taxon>
    </lineage>
</organism>
<evidence type="ECO:0000313" key="3">
    <source>
        <dbReference type="Proteomes" id="UP000596742"/>
    </source>
</evidence>
<dbReference type="SUPFAM" id="SSF56436">
    <property type="entry name" value="C-type lectin-like"/>
    <property type="match status" value="1"/>
</dbReference>
<gene>
    <name evidence="2" type="ORF">MGAL_10B059962</name>
</gene>
<dbReference type="EMBL" id="UYJE01000357">
    <property type="protein sequence ID" value="VDH92656.1"/>
    <property type="molecule type" value="Genomic_DNA"/>
</dbReference>
<reference evidence="2" key="1">
    <citation type="submission" date="2018-11" db="EMBL/GenBank/DDBJ databases">
        <authorList>
            <person name="Alioto T."/>
            <person name="Alioto T."/>
        </authorList>
    </citation>
    <scope>NUCLEOTIDE SEQUENCE</scope>
</reference>
<proteinExistence type="predicted"/>